<evidence type="ECO:0000313" key="1">
    <source>
        <dbReference type="EMBL" id="KAI8441080.1"/>
    </source>
</evidence>
<organism evidence="1 2">
    <name type="scientific">Choristoneura fumiferana</name>
    <name type="common">Spruce budworm moth</name>
    <name type="synonym">Archips fumiferana</name>
    <dbReference type="NCBI Taxonomy" id="7141"/>
    <lineage>
        <taxon>Eukaryota</taxon>
        <taxon>Metazoa</taxon>
        <taxon>Ecdysozoa</taxon>
        <taxon>Arthropoda</taxon>
        <taxon>Hexapoda</taxon>
        <taxon>Insecta</taxon>
        <taxon>Pterygota</taxon>
        <taxon>Neoptera</taxon>
        <taxon>Endopterygota</taxon>
        <taxon>Lepidoptera</taxon>
        <taxon>Glossata</taxon>
        <taxon>Ditrysia</taxon>
        <taxon>Tortricoidea</taxon>
        <taxon>Tortricidae</taxon>
        <taxon>Tortricinae</taxon>
        <taxon>Choristoneura</taxon>
    </lineage>
</organism>
<name>A0ACC0KXQ9_CHOFU</name>
<comment type="caution">
    <text evidence="1">The sequence shown here is derived from an EMBL/GenBank/DDBJ whole genome shotgun (WGS) entry which is preliminary data.</text>
</comment>
<dbReference type="Proteomes" id="UP001064048">
    <property type="component" value="Chromosome 15"/>
</dbReference>
<evidence type="ECO:0000313" key="2">
    <source>
        <dbReference type="Proteomes" id="UP001064048"/>
    </source>
</evidence>
<protein>
    <submittedName>
        <fullName evidence="1">Uncharacterized protein</fullName>
    </submittedName>
</protein>
<gene>
    <name evidence="1" type="ORF">MSG28_009344</name>
</gene>
<proteinExistence type="predicted"/>
<accession>A0ACC0KXQ9</accession>
<keyword evidence="2" id="KW-1185">Reference proteome</keyword>
<reference evidence="1 2" key="1">
    <citation type="journal article" date="2022" name="Genome Biol. Evol.">
        <title>The Spruce Budworm Genome: Reconstructing the Evolutionary History of Antifreeze Proteins.</title>
        <authorList>
            <person name="Beliveau C."/>
            <person name="Gagne P."/>
            <person name="Picq S."/>
            <person name="Vernygora O."/>
            <person name="Keeling C.I."/>
            <person name="Pinkney K."/>
            <person name="Doucet D."/>
            <person name="Wen F."/>
            <person name="Johnston J.S."/>
            <person name="Maaroufi H."/>
            <person name="Boyle B."/>
            <person name="Laroche J."/>
            <person name="Dewar K."/>
            <person name="Juretic N."/>
            <person name="Blackburn G."/>
            <person name="Nisole A."/>
            <person name="Brunet B."/>
            <person name="Brandao M."/>
            <person name="Lumley L."/>
            <person name="Duan J."/>
            <person name="Quan G."/>
            <person name="Lucarotti C.J."/>
            <person name="Roe A.D."/>
            <person name="Sperling F.A.H."/>
            <person name="Levesque R.C."/>
            <person name="Cusson M."/>
        </authorList>
    </citation>
    <scope>NUCLEOTIDE SEQUENCE [LARGE SCALE GENOMIC DNA]</scope>
    <source>
        <strain evidence="1">Glfc:IPQL:Cfum</strain>
    </source>
</reference>
<dbReference type="EMBL" id="CM046115">
    <property type="protein sequence ID" value="KAI8441080.1"/>
    <property type="molecule type" value="Genomic_DNA"/>
</dbReference>
<sequence>MLLFALVLLVASSAFAAPSVSVSQYGINEVAPARDSGRLVSSYLTDRSFELVDGGDTNIYILTIEQILNDLANQNDARSQAMAVSQTIAALGELATGVPGDACEAAALANAVASGNLNAIRQAVGNWVGRVQASIDLIVQLANNPNGLRYASGPRSNCAGAGREYQFEAAWDAVLNAASPYTLPLVNEEYCAAKRLYSAFNSRSNNVGAAVTAASVPQVVAVVQQALTPAANFLRAVASGGNPGQAAGVLKSALVQAASSV</sequence>